<dbReference type="eggNOG" id="COG1012">
    <property type="taxonomic scope" value="Bacteria"/>
</dbReference>
<dbReference type="SUPFAM" id="SSF53720">
    <property type="entry name" value="ALDH-like"/>
    <property type="match status" value="1"/>
</dbReference>
<keyword evidence="8" id="KW-1185">Reference proteome</keyword>
<protein>
    <submittedName>
        <fullName evidence="7">Phenylacetaldehyde dehydrogenase</fullName>
        <ecNumber evidence="7">1.2.1.39</ecNumber>
    </submittedName>
</protein>
<proteinExistence type="inferred from homology"/>
<evidence type="ECO:0000256" key="5">
    <source>
        <dbReference type="RuleBase" id="RU003345"/>
    </source>
</evidence>
<dbReference type="EMBL" id="CAUM01000150">
    <property type="protein sequence ID" value="CCV08930.1"/>
    <property type="molecule type" value="Genomic_DNA"/>
</dbReference>
<dbReference type="AlphaFoldDB" id="M5EYA0"/>
<dbReference type="InterPro" id="IPR029510">
    <property type="entry name" value="Ald_DH_CS_GLU"/>
</dbReference>
<feature type="active site" evidence="4">
    <location>
        <position position="265"/>
    </location>
</feature>
<dbReference type="STRING" id="1297569.MESS2_80061"/>
<evidence type="ECO:0000256" key="3">
    <source>
        <dbReference type="ARBA" id="ARBA00023097"/>
    </source>
</evidence>
<dbReference type="Gene3D" id="3.40.309.10">
    <property type="entry name" value="Aldehyde Dehydrogenase, Chain A, domain 2"/>
    <property type="match status" value="1"/>
</dbReference>
<dbReference type="OrthoDB" id="8175464at2"/>
<dbReference type="GO" id="GO:0008957">
    <property type="term" value="F:phenylacetaldehyde dehydrogenase (NAD+) activity"/>
    <property type="evidence" value="ECO:0007669"/>
    <property type="project" value="UniProtKB-EC"/>
</dbReference>
<dbReference type="InterPro" id="IPR016161">
    <property type="entry name" value="Ald_DH/histidinol_DH"/>
</dbReference>
<comment type="caution">
    <text evidence="7">The sequence shown here is derived from an EMBL/GenBank/DDBJ whole genome shotgun (WGS) entry which is preliminary data.</text>
</comment>
<evidence type="ECO:0000256" key="1">
    <source>
        <dbReference type="ARBA" id="ARBA00009986"/>
    </source>
</evidence>
<dbReference type="PANTHER" id="PTHR11699">
    <property type="entry name" value="ALDEHYDE DEHYDROGENASE-RELATED"/>
    <property type="match status" value="1"/>
</dbReference>
<name>M5EYA0_9HYPH</name>
<dbReference type="PROSITE" id="PS00070">
    <property type="entry name" value="ALDEHYDE_DEHYDR_CYS"/>
    <property type="match status" value="1"/>
</dbReference>
<dbReference type="InterPro" id="IPR016163">
    <property type="entry name" value="Ald_DH_C"/>
</dbReference>
<reference evidence="7 8" key="1">
    <citation type="submission" date="2013-02" db="EMBL/GenBank/DDBJ databases">
        <authorList>
            <person name="Genoscope - CEA"/>
        </authorList>
    </citation>
    <scope>NUCLEOTIDE SEQUENCE [LARGE SCALE GENOMIC DNA]</scope>
    <source>
        <strain evidence="7 8">STM 2683</strain>
    </source>
</reference>
<dbReference type="PROSITE" id="PS00687">
    <property type="entry name" value="ALDEHYDE_DEHYDR_GLU"/>
    <property type="match status" value="1"/>
</dbReference>
<keyword evidence="3" id="KW-0558">Oxidation</keyword>
<dbReference type="InterPro" id="IPR016162">
    <property type="entry name" value="Ald_DH_N"/>
</dbReference>
<dbReference type="Proteomes" id="UP000012062">
    <property type="component" value="Unassembled WGS sequence"/>
</dbReference>
<dbReference type="Gene3D" id="3.40.605.10">
    <property type="entry name" value="Aldehyde Dehydrogenase, Chain A, domain 1"/>
    <property type="match status" value="1"/>
</dbReference>
<keyword evidence="2 5" id="KW-0560">Oxidoreductase</keyword>
<dbReference type="RefSeq" id="WP_008877792.1">
    <property type="nucleotide sequence ID" value="NZ_CAUM01000150.1"/>
</dbReference>
<evidence type="ECO:0000259" key="6">
    <source>
        <dbReference type="Pfam" id="PF00171"/>
    </source>
</evidence>
<accession>M5EYA0</accession>
<dbReference type="EC" id="1.2.1.39" evidence="7"/>
<evidence type="ECO:0000256" key="4">
    <source>
        <dbReference type="PROSITE-ProRule" id="PRU10007"/>
    </source>
</evidence>
<evidence type="ECO:0000313" key="8">
    <source>
        <dbReference type="Proteomes" id="UP000012062"/>
    </source>
</evidence>
<organism evidence="7 8">
    <name type="scientific">Mesorhizobium metallidurans STM 2683</name>
    <dbReference type="NCBI Taxonomy" id="1297569"/>
    <lineage>
        <taxon>Bacteria</taxon>
        <taxon>Pseudomonadati</taxon>
        <taxon>Pseudomonadota</taxon>
        <taxon>Alphaproteobacteria</taxon>
        <taxon>Hyphomicrobiales</taxon>
        <taxon>Phyllobacteriaceae</taxon>
        <taxon>Mesorhizobium</taxon>
    </lineage>
</organism>
<sequence length="497" mass="52859">MTLAQASIELRLPIDGRHRQMFIDGAWVGARSGLTIETRNPATGAVIATVPRGDRRDIDLAVAAARRAFDGPWSRFKPYERQVLLLRIADLFEKHWEEISRSDTTDMGMPVVRTRANRNRVIGMLRYYAGMATALHGETIENSLPGEVVSFTRKEPVGVVGAIIPWNAPTAASTWKIGPALATGCTIVLKPSEEAPLTPLLIADIMNEAGVPPGVVNIVTGTGAEAGAALAEHMGVDKIVFTGSTATGQSIVRASAGNLKRVSLELGGKSPVIVCADADLDRAVPVAAMSVFANSGQICIAGSRLFVERSIHDEFVERLAAYAKGLRIGDGIDPATEIGPLVSLRQLERVTGYLEAGTAEGATLVTGGARLTEGALAAGNFVAPTVFAGVSDEMRIAREEIFGPVISALPFDTLDEAVERANNTPYGLAAGIFTRNITTAHQLSRKIRAGSVWVNTYHAIDPAVSFGGYKMSGYGREGGAEHLDEYLNTKGVFIKID</sequence>
<dbReference type="InterPro" id="IPR016160">
    <property type="entry name" value="Ald_DH_CS_CYS"/>
</dbReference>
<dbReference type="Pfam" id="PF00171">
    <property type="entry name" value="Aldedh"/>
    <property type="match status" value="1"/>
</dbReference>
<dbReference type="FunFam" id="3.40.605.10:FF:000007">
    <property type="entry name" value="NAD/NADP-dependent betaine aldehyde dehydrogenase"/>
    <property type="match status" value="1"/>
</dbReference>
<gene>
    <name evidence="7" type="primary">feaB</name>
    <name evidence="7" type="ORF">MESS2_80061</name>
</gene>
<evidence type="ECO:0000256" key="2">
    <source>
        <dbReference type="ARBA" id="ARBA00023002"/>
    </source>
</evidence>
<dbReference type="FunFam" id="3.40.309.10:FF:000012">
    <property type="entry name" value="Betaine aldehyde dehydrogenase"/>
    <property type="match status" value="1"/>
</dbReference>
<evidence type="ECO:0000313" key="7">
    <source>
        <dbReference type="EMBL" id="CCV08930.1"/>
    </source>
</evidence>
<dbReference type="InterPro" id="IPR015590">
    <property type="entry name" value="Aldehyde_DH_dom"/>
</dbReference>
<feature type="domain" description="Aldehyde dehydrogenase" evidence="6">
    <location>
        <begin position="27"/>
        <end position="491"/>
    </location>
</feature>
<comment type="similarity">
    <text evidence="1 5">Belongs to the aldehyde dehydrogenase family.</text>
</comment>